<feature type="region of interest" description="Disordered" evidence="1">
    <location>
        <begin position="32"/>
        <end position="148"/>
    </location>
</feature>
<name>A0ABR1U4F6_9PEZI</name>
<evidence type="ECO:0000256" key="1">
    <source>
        <dbReference type="SAM" id="MobiDB-lite"/>
    </source>
</evidence>
<dbReference type="CDD" id="cd09917">
    <property type="entry name" value="F-box_SF"/>
    <property type="match status" value="1"/>
</dbReference>
<sequence length="368" mass="41514">MVEVLRSPSEVMGMGGRIAELKLASIDETAVLEQDTPNEKDPGFKKVTTQQRQPRRAFTSTSDYRTPHAPSTPRGHLEKGLSPSSRPSEQDSYFQIPTTSRTPTSRSPMTPQQHREQHYTFHHQQPSPVNTTSVPPGHAAPASLVVRPSLPSPQRSYSVMDYEPIPFIQLPGEKLQLMHLPAEIHFAIFDWLDPIDSTCLGLASRHFYAIHRRMHGTVPLSARRQGPNDMEWAWRLAGPLLDIEKNKAQGITTTKAQDEAQADAVHAMAMKFQQQQHDREASNGSTSSSLAALLPRGQVYCRKCGISRCELHKHIMEWVPAGMEYCEVSQKFGRKAPENARKTCYRSSPRHPHRCGRHTRQQRTVRLV</sequence>
<feature type="compositionally biased region" description="Low complexity" evidence="1">
    <location>
        <begin position="97"/>
        <end position="111"/>
    </location>
</feature>
<dbReference type="EMBL" id="JAQQWM010000008">
    <property type="protein sequence ID" value="KAK8053770.1"/>
    <property type="molecule type" value="Genomic_DNA"/>
</dbReference>
<accession>A0ABR1U4F6</accession>
<feature type="compositionally biased region" description="Basic residues" evidence="1">
    <location>
        <begin position="348"/>
        <end position="368"/>
    </location>
</feature>
<feature type="region of interest" description="Disordered" evidence="1">
    <location>
        <begin position="340"/>
        <end position="368"/>
    </location>
</feature>
<feature type="compositionally biased region" description="Polar residues" evidence="1">
    <location>
        <begin position="82"/>
        <end position="96"/>
    </location>
</feature>
<organism evidence="2 3">
    <name type="scientific">Apiospora saccharicola</name>
    <dbReference type="NCBI Taxonomy" id="335842"/>
    <lineage>
        <taxon>Eukaryota</taxon>
        <taxon>Fungi</taxon>
        <taxon>Dikarya</taxon>
        <taxon>Ascomycota</taxon>
        <taxon>Pezizomycotina</taxon>
        <taxon>Sordariomycetes</taxon>
        <taxon>Xylariomycetidae</taxon>
        <taxon>Amphisphaeriales</taxon>
        <taxon>Apiosporaceae</taxon>
        <taxon>Apiospora</taxon>
    </lineage>
</organism>
<dbReference type="InterPro" id="IPR036047">
    <property type="entry name" value="F-box-like_dom_sf"/>
</dbReference>
<feature type="compositionally biased region" description="Polar residues" evidence="1">
    <location>
        <begin position="122"/>
        <end position="134"/>
    </location>
</feature>
<gene>
    <name evidence="2" type="ORF">PG996_013071</name>
</gene>
<evidence type="ECO:0000313" key="3">
    <source>
        <dbReference type="Proteomes" id="UP001446871"/>
    </source>
</evidence>
<feature type="compositionally biased region" description="Polar residues" evidence="1">
    <location>
        <begin position="47"/>
        <end position="64"/>
    </location>
</feature>
<protein>
    <submittedName>
        <fullName evidence="2">F-box domain-containing protein</fullName>
    </submittedName>
</protein>
<keyword evidence="3" id="KW-1185">Reference proteome</keyword>
<dbReference type="Proteomes" id="UP001446871">
    <property type="component" value="Unassembled WGS sequence"/>
</dbReference>
<comment type="caution">
    <text evidence="2">The sequence shown here is derived from an EMBL/GenBank/DDBJ whole genome shotgun (WGS) entry which is preliminary data.</text>
</comment>
<reference evidence="2 3" key="1">
    <citation type="submission" date="2023-01" db="EMBL/GenBank/DDBJ databases">
        <title>Analysis of 21 Apiospora genomes using comparative genomics revels a genus with tremendous synthesis potential of carbohydrate active enzymes and secondary metabolites.</title>
        <authorList>
            <person name="Sorensen T."/>
        </authorList>
    </citation>
    <scope>NUCLEOTIDE SEQUENCE [LARGE SCALE GENOMIC DNA]</scope>
    <source>
        <strain evidence="2 3">CBS 83171</strain>
    </source>
</reference>
<proteinExistence type="predicted"/>
<evidence type="ECO:0000313" key="2">
    <source>
        <dbReference type="EMBL" id="KAK8053770.1"/>
    </source>
</evidence>
<dbReference type="SUPFAM" id="SSF81383">
    <property type="entry name" value="F-box domain"/>
    <property type="match status" value="1"/>
</dbReference>